<dbReference type="AlphaFoldDB" id="A0A2N9F4B5"/>
<evidence type="ECO:0000259" key="2">
    <source>
        <dbReference type="PROSITE" id="PS51184"/>
    </source>
</evidence>
<name>A0A2N9F4B5_FAGSY</name>
<comment type="similarity">
    <text evidence="1">Belongs to the JARID1 histone demethylase family.</text>
</comment>
<protein>
    <recommendedName>
        <fullName evidence="2">JmjC domain-containing protein</fullName>
    </recommendedName>
</protein>
<organism evidence="3">
    <name type="scientific">Fagus sylvatica</name>
    <name type="common">Beechnut</name>
    <dbReference type="NCBI Taxonomy" id="28930"/>
    <lineage>
        <taxon>Eukaryota</taxon>
        <taxon>Viridiplantae</taxon>
        <taxon>Streptophyta</taxon>
        <taxon>Embryophyta</taxon>
        <taxon>Tracheophyta</taxon>
        <taxon>Spermatophyta</taxon>
        <taxon>Magnoliopsida</taxon>
        <taxon>eudicotyledons</taxon>
        <taxon>Gunneridae</taxon>
        <taxon>Pentapetalae</taxon>
        <taxon>rosids</taxon>
        <taxon>fabids</taxon>
        <taxon>Fagales</taxon>
        <taxon>Fagaceae</taxon>
        <taxon>Fagus</taxon>
    </lineage>
</organism>
<evidence type="ECO:0000256" key="1">
    <source>
        <dbReference type="ARBA" id="ARBA00006801"/>
    </source>
</evidence>
<accession>A0A2N9F4B5</accession>
<dbReference type="PANTHER" id="PTHR12461:SF99">
    <property type="entry name" value="BIFUNCTIONAL PEPTIDASE AND (3S)-LYSYL HYDROXYLASE JMJD7"/>
    <property type="match status" value="1"/>
</dbReference>
<dbReference type="Gene3D" id="2.60.120.10">
    <property type="entry name" value="Jelly Rolls"/>
    <property type="match status" value="2"/>
</dbReference>
<dbReference type="PANTHER" id="PTHR12461">
    <property type="entry name" value="HYPOXIA-INDUCIBLE FACTOR 1 ALPHA INHIBITOR-RELATED"/>
    <property type="match status" value="1"/>
</dbReference>
<sequence length="439" mass="49660">MKEIEALWEEVRELSLGNSTRVEQLDSPPTPLQFLRDYVSQNKPCLISNATLHWPALSSWSHDSYLIQNLSSAAHVSVHLTPDGQADALVPLNDATLCFASAHVQRMPFNQALNLITNHTSSLVAYAQQQNDCFRSEYSALSSDCESHIPWATEAIGSLPEAVNLWIGNHRSVTSFHKDHYENLYAVVSGEKHFLLLPPTDFHRMYIKDYPAARYSYSQETGELTLELEKEARNVPWCSVNPYPSPENKESEMSKFPLYFDGPKPFECTVKPGQILYLAYGYFGLKILKKFDDFLAAKKKKAELKKKKKKRQKPSIDTALDVVGQFFSMDVVGIGYLWTGLLPCRPSMWFHHVRQSPDAGGRTIAINYWYDMQFDIKYAYFNFLQSVHYQSTHVPTLPETASEDLDSESACDSFAHGFKDELSADGSVANLAGTSIKEE</sequence>
<dbReference type="InterPro" id="IPR003347">
    <property type="entry name" value="JmjC_dom"/>
</dbReference>
<dbReference type="InterPro" id="IPR014710">
    <property type="entry name" value="RmlC-like_jellyroll"/>
</dbReference>
<dbReference type="SMART" id="SM00558">
    <property type="entry name" value="JmjC"/>
    <property type="match status" value="1"/>
</dbReference>
<feature type="domain" description="JmjC" evidence="2">
    <location>
        <begin position="125"/>
        <end position="385"/>
    </location>
</feature>
<dbReference type="PROSITE" id="PS51184">
    <property type="entry name" value="JMJC"/>
    <property type="match status" value="1"/>
</dbReference>
<dbReference type="Pfam" id="PF13621">
    <property type="entry name" value="Cupin_8"/>
    <property type="match status" value="2"/>
</dbReference>
<reference evidence="3" key="1">
    <citation type="submission" date="2018-02" db="EMBL/GenBank/DDBJ databases">
        <authorList>
            <person name="Cohen D.B."/>
            <person name="Kent A.D."/>
        </authorList>
    </citation>
    <scope>NUCLEOTIDE SEQUENCE</scope>
</reference>
<dbReference type="InterPro" id="IPR041667">
    <property type="entry name" value="Cupin_8"/>
</dbReference>
<evidence type="ECO:0000313" key="3">
    <source>
        <dbReference type="EMBL" id="SPC85797.1"/>
    </source>
</evidence>
<gene>
    <name evidence="3" type="ORF">FSB_LOCUS13679</name>
</gene>
<proteinExistence type="inferred from homology"/>
<dbReference type="SUPFAM" id="SSF51197">
    <property type="entry name" value="Clavaminate synthase-like"/>
    <property type="match status" value="1"/>
</dbReference>
<dbReference type="EMBL" id="OIVN01000802">
    <property type="protein sequence ID" value="SPC85797.1"/>
    <property type="molecule type" value="Genomic_DNA"/>
</dbReference>